<dbReference type="InterPro" id="IPR015424">
    <property type="entry name" value="PyrdxlP-dep_Trfase"/>
</dbReference>
<dbReference type="NCBIfam" id="NF006569">
    <property type="entry name" value="PRK09082.1"/>
    <property type="match status" value="1"/>
</dbReference>
<keyword evidence="2 6" id="KW-0032">Aminotransferase</keyword>
<dbReference type="Gene3D" id="3.40.640.10">
    <property type="entry name" value="Type I PLP-dependent aspartate aminotransferase-like (Major domain)"/>
    <property type="match status" value="1"/>
</dbReference>
<dbReference type="InterPro" id="IPR015421">
    <property type="entry name" value="PyrdxlP-dep_Trfase_major"/>
</dbReference>
<sequence>MISKLPNAQTSIFAVMTKLANECGAINLAQGFPDFDVAPELIDRIHHYMQQGHNQYAPMPGVPGLRAAITKKIDRTYGVSIHPDEVTITAGATQALFASITAIVHAGDEVIFFDPAYDCYLPTIELCGGVPVNINLDKNDFSIPWDEVAQKITKKTKLIIINTPHNPSGAILSSTDLDQLAQLTRGKEIYVISDEVYEHIIFDGQTHASALKHDELKKKSVVIYSFGKTFHATGWKMGYTVAPDFLTTEIQKVHQFLVFSVSTATQWALADYLEDESHYHYLPQFFQKKRDLLLDGMASSRFKPVKCQGTYFQTFSYADISDKPDREMAEWITRNYGVASIPLSPFYTDHSDNKQIRLCFAKSEDTIKKAAQKLCQI</sequence>
<evidence type="ECO:0000256" key="4">
    <source>
        <dbReference type="ARBA" id="ARBA00022898"/>
    </source>
</evidence>
<keyword evidence="7" id="KW-1185">Reference proteome</keyword>
<evidence type="ECO:0000313" key="6">
    <source>
        <dbReference type="EMBL" id="UXX80459.1"/>
    </source>
</evidence>
<accession>A0ABY6D2S2</accession>
<dbReference type="EMBL" id="CP106735">
    <property type="protein sequence ID" value="UXX80459.1"/>
    <property type="molecule type" value="Genomic_DNA"/>
</dbReference>
<dbReference type="RefSeq" id="WP_263052189.1">
    <property type="nucleotide sequence ID" value="NZ_CP106735.1"/>
</dbReference>
<reference evidence="6" key="1">
    <citation type="submission" date="2022-10" db="EMBL/GenBank/DDBJ databases">
        <title>Comparative genomics and taxonomic characterization of three novel marine species of genus Reichenbachiella exhibiting antioxidant and polysaccharide degradation activities.</title>
        <authorList>
            <person name="Muhammad N."/>
            <person name="Lee Y.-J."/>
            <person name="Ko J."/>
            <person name="Kim S.-G."/>
        </authorList>
    </citation>
    <scope>NUCLEOTIDE SEQUENCE</scope>
    <source>
        <strain evidence="6">Wsw4-B4</strain>
    </source>
</reference>
<evidence type="ECO:0000256" key="3">
    <source>
        <dbReference type="ARBA" id="ARBA00022679"/>
    </source>
</evidence>
<keyword evidence="3" id="KW-0808">Transferase</keyword>
<dbReference type="PANTHER" id="PTHR43807:SF20">
    <property type="entry name" value="FI04487P"/>
    <property type="match status" value="1"/>
</dbReference>
<dbReference type="CDD" id="cd00609">
    <property type="entry name" value="AAT_like"/>
    <property type="match status" value="1"/>
</dbReference>
<name>A0ABY6D2S2_9BACT</name>
<dbReference type="Gene3D" id="3.90.1150.10">
    <property type="entry name" value="Aspartate Aminotransferase, domain 1"/>
    <property type="match status" value="1"/>
</dbReference>
<feature type="domain" description="Aminotransferase class I/classII large" evidence="5">
    <location>
        <begin position="26"/>
        <end position="374"/>
    </location>
</feature>
<evidence type="ECO:0000256" key="2">
    <source>
        <dbReference type="ARBA" id="ARBA00022576"/>
    </source>
</evidence>
<dbReference type="InterPro" id="IPR015422">
    <property type="entry name" value="PyrdxlP-dep_Trfase_small"/>
</dbReference>
<protein>
    <submittedName>
        <fullName evidence="6">Methionine aminotransferase</fullName>
    </submittedName>
</protein>
<dbReference type="Proteomes" id="UP001062165">
    <property type="component" value="Chromosome"/>
</dbReference>
<evidence type="ECO:0000259" key="5">
    <source>
        <dbReference type="Pfam" id="PF00155"/>
    </source>
</evidence>
<gene>
    <name evidence="6" type="ORF">N7E81_05015</name>
</gene>
<comment type="cofactor">
    <cofactor evidence="1">
        <name>pyridoxal 5'-phosphate</name>
        <dbReference type="ChEBI" id="CHEBI:597326"/>
    </cofactor>
</comment>
<keyword evidence="4" id="KW-0663">Pyridoxal phosphate</keyword>
<evidence type="ECO:0000313" key="7">
    <source>
        <dbReference type="Proteomes" id="UP001062165"/>
    </source>
</evidence>
<proteinExistence type="predicted"/>
<dbReference type="SUPFAM" id="SSF53383">
    <property type="entry name" value="PLP-dependent transferases"/>
    <property type="match status" value="1"/>
</dbReference>
<dbReference type="InterPro" id="IPR004839">
    <property type="entry name" value="Aminotransferase_I/II_large"/>
</dbReference>
<dbReference type="PANTHER" id="PTHR43807">
    <property type="entry name" value="FI04487P"/>
    <property type="match status" value="1"/>
</dbReference>
<dbReference type="Pfam" id="PF00155">
    <property type="entry name" value="Aminotran_1_2"/>
    <property type="match status" value="1"/>
</dbReference>
<evidence type="ECO:0000256" key="1">
    <source>
        <dbReference type="ARBA" id="ARBA00001933"/>
    </source>
</evidence>
<dbReference type="GO" id="GO:0008483">
    <property type="term" value="F:transaminase activity"/>
    <property type="evidence" value="ECO:0007669"/>
    <property type="project" value="UniProtKB-KW"/>
</dbReference>
<dbReference type="InterPro" id="IPR051326">
    <property type="entry name" value="Kynurenine-oxoglutarate_AT"/>
</dbReference>
<organism evidence="6 7">
    <name type="scientific">Reichenbachiella carrageenanivorans</name>
    <dbReference type="NCBI Taxonomy" id="2979869"/>
    <lineage>
        <taxon>Bacteria</taxon>
        <taxon>Pseudomonadati</taxon>
        <taxon>Bacteroidota</taxon>
        <taxon>Cytophagia</taxon>
        <taxon>Cytophagales</taxon>
        <taxon>Reichenbachiellaceae</taxon>
        <taxon>Reichenbachiella</taxon>
    </lineage>
</organism>